<dbReference type="InterPro" id="IPR027417">
    <property type="entry name" value="P-loop_NTPase"/>
</dbReference>
<dbReference type="PANTHER" id="PTHR47959:SF15">
    <property type="entry name" value="RNA HELICASE"/>
    <property type="match status" value="1"/>
</dbReference>
<evidence type="ECO:0000256" key="6">
    <source>
        <dbReference type="ARBA" id="ARBA00022840"/>
    </source>
</evidence>
<evidence type="ECO:0000256" key="11">
    <source>
        <dbReference type="SAM" id="MobiDB-lite"/>
    </source>
</evidence>
<reference evidence="15 16" key="1">
    <citation type="submission" date="2020-04" db="EMBL/GenBank/DDBJ databases">
        <title>Perkinsus olseni comparative genomics.</title>
        <authorList>
            <person name="Bogema D.R."/>
        </authorList>
    </citation>
    <scope>NUCLEOTIDE SEQUENCE [LARGE SCALE GENOMIC DNA]</scope>
    <source>
        <strain evidence="15">ATCC PRA-31</strain>
    </source>
</reference>
<keyword evidence="4" id="KW-0378">Hydrolase</keyword>
<keyword evidence="2" id="KW-0949">S-adenosyl-L-methionine</keyword>
<evidence type="ECO:0000256" key="8">
    <source>
        <dbReference type="ARBA" id="ARBA00024355"/>
    </source>
</evidence>
<sequence>MNSYFDILRAGTVLGRKNRPRGRREDDNLKGANPGTIQKADSIFLGGGSTNDDAKGESNTSSHRRRHHRGTKKKNKGDGAEPTEEGANDGAEAADIEVFDDAHDDEEENDDDTVEGEVGEEGGGDGDDVDSAEETQEGKKKRKILSPARRLEMANHFRKENRIGVSGTSNPPDPVLTFNTQDDEDGDGRVSKWLKDAMVKSGFANPTPIQAQAIPLMLTGDHLLAQAPTGSGKTLAFVVPLLQGLARPEKKFCRGIIVDPTRELAVQTVREADRLVQACSKKFRIKLLDKNTNVKRLDIGVQTPLGLVQALREGKVTFSQTEVIVFDEGDKLLDLGFQEQIDEIIKYATEEDDRRRTAGSTLTAIQLALFSATMPDNVVHLMMSVMDPPPNRVWVGQQGSAAKDVQQRLLFCGSEEGKLVAIRRMIANGEVKPPCLAFVQSKTRAQELTKELMFDGVFVACIHSDMSRKQRDTCIENFRLGKIWILICTDVMARGVDFKGVAQVINIDIPRASATYIHRVGRTGRAGNKGEAVTMFTTEDKPYLRPIINVMKQSGLDIPSWLNDLPHPNKAKGSKQKNSEYKKPLDRGHLTTLSGYDRQRIAKRKQMIAMSKEQKRKKSFTTAGLVAAGGALIFAAGVIGSLKNNVRTLEALLAHETEKRLAERTGRIRAEKKLEETTLNNNQGKDTSSSGGGQERLLDCTMYTLGTCRSCFPRRNGTPRQSGIADIAKGVIEIRPAADPSSCLQGLQGYSHVWVIYVFHLNTNLAKRSPNFNGLKGLVSPPRNTTGKKVGSLACRSPHRPNPIGLTLCRLHDVNLDKGTVTISGLDVVDGTPILDLKPYLPMTECAPMATVPSWVETSYEENDRLFVVWECNREVPEGAGDYVNMSEDEVLELIDNVLSLDIRSRHQKNAGGASSSWEGEVELCYLTIQYIINPDHQVVTVKSITKSDVP</sequence>
<dbReference type="InterPro" id="IPR001650">
    <property type="entry name" value="Helicase_C-like"/>
</dbReference>
<dbReference type="AlphaFoldDB" id="A0A7J6MC48"/>
<dbReference type="PROSITE" id="PS51668">
    <property type="entry name" value="TSAA_2"/>
    <property type="match status" value="1"/>
</dbReference>
<evidence type="ECO:0000259" key="13">
    <source>
        <dbReference type="PROSITE" id="PS51194"/>
    </source>
</evidence>
<feature type="region of interest" description="Disordered" evidence="11">
    <location>
        <begin position="666"/>
        <end position="693"/>
    </location>
</feature>
<dbReference type="InterPro" id="IPR050079">
    <property type="entry name" value="DEAD_box_RNA_helicase"/>
</dbReference>
<dbReference type="InterPro" id="IPR036413">
    <property type="entry name" value="YaeB-like_sf"/>
</dbReference>
<dbReference type="GO" id="GO:0003724">
    <property type="term" value="F:RNA helicase activity"/>
    <property type="evidence" value="ECO:0007669"/>
    <property type="project" value="UniProtKB-EC"/>
</dbReference>
<dbReference type="Gene3D" id="3.40.50.300">
    <property type="entry name" value="P-loop containing nucleotide triphosphate hydrolases"/>
    <property type="match status" value="2"/>
</dbReference>
<feature type="domain" description="Helicase ATP-binding" evidence="12">
    <location>
        <begin position="214"/>
        <end position="392"/>
    </location>
</feature>
<comment type="caution">
    <text evidence="15">The sequence shown here is derived from an EMBL/GenBank/DDBJ whole genome shotgun (WGS) entry which is preliminary data.</text>
</comment>
<proteinExistence type="inferred from homology"/>
<dbReference type="GO" id="GO:0003723">
    <property type="term" value="F:RNA binding"/>
    <property type="evidence" value="ECO:0007669"/>
    <property type="project" value="UniProtKB-KW"/>
</dbReference>
<dbReference type="SUPFAM" id="SSF52540">
    <property type="entry name" value="P-loop containing nucleoside triphosphate hydrolases"/>
    <property type="match status" value="1"/>
</dbReference>
<evidence type="ECO:0000256" key="4">
    <source>
        <dbReference type="ARBA" id="ARBA00022801"/>
    </source>
</evidence>
<feature type="domain" description="Helicase C-terminal" evidence="13">
    <location>
        <begin position="404"/>
        <end position="566"/>
    </location>
</feature>
<evidence type="ECO:0000313" key="15">
    <source>
        <dbReference type="EMBL" id="KAF4668956.1"/>
    </source>
</evidence>
<accession>A0A7J6MC48</accession>
<feature type="compositionally biased region" description="Basic residues" evidence="11">
    <location>
        <begin position="62"/>
        <end position="75"/>
    </location>
</feature>
<gene>
    <name evidence="15" type="primary">DDX52</name>
    <name evidence="15" type="ORF">FOL46_001729</name>
</gene>
<dbReference type="CDD" id="cd18787">
    <property type="entry name" value="SF2_C_DEAD"/>
    <property type="match status" value="1"/>
</dbReference>
<feature type="compositionally biased region" description="Acidic residues" evidence="11">
    <location>
        <begin position="81"/>
        <end position="135"/>
    </location>
</feature>
<evidence type="ECO:0000256" key="3">
    <source>
        <dbReference type="ARBA" id="ARBA00022741"/>
    </source>
</evidence>
<dbReference type="PROSITE" id="PS51192">
    <property type="entry name" value="HELICASE_ATP_BIND_1"/>
    <property type="match status" value="1"/>
</dbReference>
<evidence type="ECO:0000259" key="12">
    <source>
        <dbReference type="PROSITE" id="PS51192"/>
    </source>
</evidence>
<dbReference type="SMART" id="SM00487">
    <property type="entry name" value="DEXDc"/>
    <property type="match status" value="1"/>
</dbReference>
<evidence type="ECO:0000259" key="14">
    <source>
        <dbReference type="PROSITE" id="PS51668"/>
    </source>
</evidence>
<evidence type="ECO:0000256" key="2">
    <source>
        <dbReference type="ARBA" id="ARBA00022691"/>
    </source>
</evidence>
<dbReference type="NCBIfam" id="TIGR00104">
    <property type="entry name" value="tRNA_TsaA"/>
    <property type="match status" value="1"/>
</dbReference>
<feature type="compositionally biased region" description="Basic and acidic residues" evidence="11">
    <location>
        <begin position="577"/>
        <end position="589"/>
    </location>
</feature>
<keyword evidence="5" id="KW-0347">Helicase</keyword>
<dbReference type="Proteomes" id="UP000572268">
    <property type="component" value="Unassembled WGS sequence"/>
</dbReference>
<dbReference type="CDD" id="cd09281">
    <property type="entry name" value="UPF0066"/>
    <property type="match status" value="1"/>
</dbReference>
<comment type="similarity">
    <text evidence="8">Belongs to the DEAD box helicase family. DDX52/ROK1 subfamily.</text>
</comment>
<evidence type="ECO:0000256" key="7">
    <source>
        <dbReference type="ARBA" id="ARBA00022884"/>
    </source>
</evidence>
<feature type="region of interest" description="Disordered" evidence="11">
    <location>
        <begin position="1"/>
        <end position="150"/>
    </location>
</feature>
<feature type="region of interest" description="Disordered" evidence="11">
    <location>
        <begin position="162"/>
        <end position="184"/>
    </location>
</feature>
<dbReference type="InterPro" id="IPR023370">
    <property type="entry name" value="TrmO-like_N"/>
</dbReference>
<name>A0A7J6MC48_PEROL</name>
<protein>
    <recommendedName>
        <fullName evidence="1">RNA helicase</fullName>
        <ecNumber evidence="1">3.6.4.13</ecNumber>
    </recommendedName>
</protein>
<dbReference type="PANTHER" id="PTHR47959">
    <property type="entry name" value="ATP-DEPENDENT RNA HELICASE RHLE-RELATED"/>
    <property type="match status" value="1"/>
</dbReference>
<dbReference type="Pfam" id="PF01980">
    <property type="entry name" value="TrmO_N"/>
    <property type="match status" value="1"/>
</dbReference>
<feature type="compositionally biased region" description="Polar residues" evidence="11">
    <location>
        <begin position="677"/>
        <end position="689"/>
    </location>
</feature>
<comment type="catalytic activity">
    <reaction evidence="10">
        <text>ATP + H2O = ADP + phosphate + H(+)</text>
        <dbReference type="Rhea" id="RHEA:13065"/>
        <dbReference type="ChEBI" id="CHEBI:15377"/>
        <dbReference type="ChEBI" id="CHEBI:15378"/>
        <dbReference type="ChEBI" id="CHEBI:30616"/>
        <dbReference type="ChEBI" id="CHEBI:43474"/>
        <dbReference type="ChEBI" id="CHEBI:456216"/>
        <dbReference type="EC" id="3.6.4.13"/>
    </reaction>
</comment>
<evidence type="ECO:0000256" key="10">
    <source>
        <dbReference type="ARBA" id="ARBA00047984"/>
    </source>
</evidence>
<evidence type="ECO:0000256" key="5">
    <source>
        <dbReference type="ARBA" id="ARBA00022806"/>
    </source>
</evidence>
<dbReference type="GO" id="GO:0005829">
    <property type="term" value="C:cytosol"/>
    <property type="evidence" value="ECO:0007669"/>
    <property type="project" value="TreeGrafter"/>
</dbReference>
<dbReference type="InterPro" id="IPR036414">
    <property type="entry name" value="YaeB_N_sf"/>
</dbReference>
<keyword evidence="3" id="KW-0547">Nucleotide-binding</keyword>
<dbReference type="SMART" id="SM00490">
    <property type="entry name" value="HELICc"/>
    <property type="match status" value="1"/>
</dbReference>
<organism evidence="15 16">
    <name type="scientific">Perkinsus olseni</name>
    <name type="common">Perkinsus atlanticus</name>
    <dbReference type="NCBI Taxonomy" id="32597"/>
    <lineage>
        <taxon>Eukaryota</taxon>
        <taxon>Sar</taxon>
        <taxon>Alveolata</taxon>
        <taxon>Perkinsozoa</taxon>
        <taxon>Perkinsea</taxon>
        <taxon>Perkinsida</taxon>
        <taxon>Perkinsidae</taxon>
        <taxon>Perkinsus</taxon>
    </lineage>
</organism>
<evidence type="ECO:0000313" key="16">
    <source>
        <dbReference type="Proteomes" id="UP000572268"/>
    </source>
</evidence>
<keyword evidence="7" id="KW-0694">RNA-binding</keyword>
<dbReference type="PROSITE" id="PS51194">
    <property type="entry name" value="HELICASE_CTER"/>
    <property type="match status" value="1"/>
</dbReference>
<dbReference type="SUPFAM" id="SSF118196">
    <property type="entry name" value="YaeB-like"/>
    <property type="match status" value="1"/>
</dbReference>
<dbReference type="EC" id="3.6.4.13" evidence="1"/>
<feature type="compositionally biased region" description="Basic and acidic residues" evidence="11">
    <location>
        <begin position="666"/>
        <end position="676"/>
    </location>
</feature>
<dbReference type="GO" id="GO:0016787">
    <property type="term" value="F:hydrolase activity"/>
    <property type="evidence" value="ECO:0007669"/>
    <property type="project" value="UniProtKB-KW"/>
</dbReference>
<evidence type="ECO:0000256" key="1">
    <source>
        <dbReference type="ARBA" id="ARBA00012552"/>
    </source>
</evidence>
<dbReference type="EMBL" id="JABANN010000150">
    <property type="protein sequence ID" value="KAF4668956.1"/>
    <property type="molecule type" value="Genomic_DNA"/>
</dbReference>
<keyword evidence="6" id="KW-0067">ATP-binding</keyword>
<dbReference type="GO" id="GO:0005524">
    <property type="term" value="F:ATP binding"/>
    <property type="evidence" value="ECO:0007669"/>
    <property type="project" value="UniProtKB-KW"/>
</dbReference>
<dbReference type="Pfam" id="PF00271">
    <property type="entry name" value="Helicase_C"/>
    <property type="match status" value="1"/>
</dbReference>
<dbReference type="Pfam" id="PF00270">
    <property type="entry name" value="DEAD"/>
    <property type="match status" value="1"/>
</dbReference>
<feature type="domain" description="TsaA-like" evidence="14">
    <location>
        <begin position="702"/>
        <end position="849"/>
    </location>
</feature>
<evidence type="ECO:0000256" key="9">
    <source>
        <dbReference type="ARBA" id="ARBA00033753"/>
    </source>
</evidence>
<feature type="region of interest" description="Disordered" evidence="11">
    <location>
        <begin position="566"/>
        <end position="589"/>
    </location>
</feature>
<dbReference type="InterPro" id="IPR014001">
    <property type="entry name" value="Helicase_ATP-bd"/>
</dbReference>
<dbReference type="Gene3D" id="2.40.30.70">
    <property type="entry name" value="YaeB-like"/>
    <property type="match status" value="1"/>
</dbReference>
<dbReference type="InterPro" id="IPR011545">
    <property type="entry name" value="DEAD/DEAH_box_helicase_dom"/>
</dbReference>
<comment type="similarity">
    <text evidence="9">Belongs to the tRNA methyltransferase O family.</text>
</comment>